<feature type="signal peptide" evidence="1">
    <location>
        <begin position="1"/>
        <end position="27"/>
    </location>
</feature>
<gene>
    <name evidence="3" type="ORF">GCM10012280_70640</name>
</gene>
<evidence type="ECO:0000256" key="1">
    <source>
        <dbReference type="SAM" id="SignalP"/>
    </source>
</evidence>
<dbReference type="InterPro" id="IPR035992">
    <property type="entry name" value="Ricin_B-like_lectins"/>
</dbReference>
<sequence>MSRRILLLAAVIFPLLMLGLAPVGASAGDCDNFPGGICPPFGDPRQPPAFGDGWWNIESGFTRDLALSAPWDLGLRPRRTRITLQPNRNEGNQQFRFRPINGMFQIKVRGTGLCLQGSNQPDGRAIVRQNDCNTPSDAQTWTIERHPRGYFRIRAGLGRAPGVGQRCLDAAFASRTVPPQGTYLQEFTCHDGENQAWRFVDASPPPPLH</sequence>
<dbReference type="AlphaFoldDB" id="A0A917ZZM5"/>
<name>A0A917ZZM5_9ACTN</name>
<dbReference type="Pfam" id="PF14200">
    <property type="entry name" value="RicinB_lectin_2"/>
    <property type="match status" value="1"/>
</dbReference>
<reference evidence="3" key="1">
    <citation type="journal article" date="2014" name="Int. J. Syst. Evol. Microbiol.">
        <title>Complete genome sequence of Corynebacterium casei LMG S-19264T (=DSM 44701T), isolated from a smear-ripened cheese.</title>
        <authorList>
            <consortium name="US DOE Joint Genome Institute (JGI-PGF)"/>
            <person name="Walter F."/>
            <person name="Albersmeier A."/>
            <person name="Kalinowski J."/>
            <person name="Ruckert C."/>
        </authorList>
    </citation>
    <scope>NUCLEOTIDE SEQUENCE</scope>
    <source>
        <strain evidence="3">CGMCC 4.7201</strain>
    </source>
</reference>
<evidence type="ECO:0000259" key="2">
    <source>
        <dbReference type="SMART" id="SM00458"/>
    </source>
</evidence>
<proteinExistence type="predicted"/>
<keyword evidence="1" id="KW-0732">Signal</keyword>
<organism evidence="3 4">
    <name type="scientific">Wenjunlia tyrosinilytica</name>
    <dbReference type="NCBI Taxonomy" id="1544741"/>
    <lineage>
        <taxon>Bacteria</taxon>
        <taxon>Bacillati</taxon>
        <taxon>Actinomycetota</taxon>
        <taxon>Actinomycetes</taxon>
        <taxon>Kitasatosporales</taxon>
        <taxon>Streptomycetaceae</taxon>
        <taxon>Wenjunlia</taxon>
    </lineage>
</organism>
<dbReference type="InterPro" id="IPR000772">
    <property type="entry name" value="Ricin_B_lectin"/>
</dbReference>
<dbReference type="PROSITE" id="PS50231">
    <property type="entry name" value="RICIN_B_LECTIN"/>
    <property type="match status" value="1"/>
</dbReference>
<dbReference type="CDD" id="cd00161">
    <property type="entry name" value="beta-trefoil_Ricin-like"/>
    <property type="match status" value="1"/>
</dbReference>
<evidence type="ECO:0000313" key="4">
    <source>
        <dbReference type="Proteomes" id="UP000641932"/>
    </source>
</evidence>
<dbReference type="SUPFAM" id="SSF50370">
    <property type="entry name" value="Ricin B-like lectins"/>
    <property type="match status" value="1"/>
</dbReference>
<comment type="caution">
    <text evidence="3">The sequence shown here is derived from an EMBL/GenBank/DDBJ whole genome shotgun (WGS) entry which is preliminary data.</text>
</comment>
<accession>A0A917ZZM5</accession>
<dbReference type="SMART" id="SM00458">
    <property type="entry name" value="RICIN"/>
    <property type="match status" value="1"/>
</dbReference>
<evidence type="ECO:0000313" key="3">
    <source>
        <dbReference type="EMBL" id="GGP00896.1"/>
    </source>
</evidence>
<protein>
    <recommendedName>
        <fullName evidence="2">Ricin B lectin domain-containing protein</fullName>
    </recommendedName>
</protein>
<feature type="chain" id="PRO_5037079912" description="Ricin B lectin domain-containing protein" evidence="1">
    <location>
        <begin position="28"/>
        <end position="209"/>
    </location>
</feature>
<reference evidence="3" key="2">
    <citation type="submission" date="2020-09" db="EMBL/GenBank/DDBJ databases">
        <authorList>
            <person name="Sun Q."/>
            <person name="Zhou Y."/>
        </authorList>
    </citation>
    <scope>NUCLEOTIDE SEQUENCE</scope>
    <source>
        <strain evidence="3">CGMCC 4.7201</strain>
    </source>
</reference>
<dbReference type="EMBL" id="BMMS01000070">
    <property type="protein sequence ID" value="GGP00896.1"/>
    <property type="molecule type" value="Genomic_DNA"/>
</dbReference>
<keyword evidence="4" id="KW-1185">Reference proteome</keyword>
<feature type="domain" description="Ricin B lectin" evidence="2">
    <location>
        <begin position="53"/>
        <end position="200"/>
    </location>
</feature>
<dbReference type="Gene3D" id="2.80.10.50">
    <property type="match status" value="1"/>
</dbReference>
<dbReference type="Proteomes" id="UP000641932">
    <property type="component" value="Unassembled WGS sequence"/>
</dbReference>